<feature type="domain" description="Glycerol-3-phosphate dehydrogenase NAD-dependent N-terminal" evidence="3">
    <location>
        <begin position="3"/>
        <end position="162"/>
    </location>
</feature>
<dbReference type="GO" id="GO:0046168">
    <property type="term" value="P:glycerol-3-phosphate catabolic process"/>
    <property type="evidence" value="ECO:0007669"/>
    <property type="project" value="InterPro"/>
</dbReference>
<dbReference type="InterPro" id="IPR011128">
    <property type="entry name" value="G3P_DH_NAD-dep_N"/>
</dbReference>
<dbReference type="PANTHER" id="PTHR11728">
    <property type="entry name" value="GLYCEROL-3-PHOSPHATE DEHYDROGENASE"/>
    <property type="match status" value="1"/>
</dbReference>
<dbReference type="SUPFAM" id="SSF48179">
    <property type="entry name" value="6-phosphogluconate dehydrogenase C-terminal domain-like"/>
    <property type="match status" value="1"/>
</dbReference>
<keyword evidence="2" id="KW-0560">Oxidoreductase</keyword>
<reference evidence="5" key="1">
    <citation type="submission" date="2018-05" db="EMBL/GenBank/DDBJ databases">
        <authorList>
            <person name="Lanie J.A."/>
            <person name="Ng W.-L."/>
            <person name="Kazmierczak K.M."/>
            <person name="Andrzejewski T.M."/>
            <person name="Davidsen T.M."/>
            <person name="Wayne K.J."/>
            <person name="Tettelin H."/>
            <person name="Glass J.I."/>
            <person name="Rusch D."/>
            <person name="Podicherti R."/>
            <person name="Tsui H.-C.T."/>
            <person name="Winkler M.E."/>
        </authorList>
    </citation>
    <scope>NUCLEOTIDE SEQUENCE</scope>
</reference>
<sequence length="320" mass="35469">MKKILIIGAGAMGSAFAIPCIDNKHKVTLCEPYSSSLIKKILSKRNFHPALKLNLPKKLIVKKYSSELLEKKWDLVVVAVSSIGMEFVGEKLKKMKNNNPVLILTKGLHYQKVGQRILTMSEQLNKFIKRGNISVLKGPCLAVELANKIKTSAVIANKDIKTAKSIGKLISTNYYKFDYSKDVKGVEICSAIKNLYSMIIGSGAGLNTASVLFRNSISEMVYLTKFFKGKEETVFGLAGLGDLYVSALGGRNSKMGKHLGKGFTYKKAKIKFMPNDTIEGAQLAFNIAPYILKKINNKKIPLMVNLLKAICKNKKLEINW</sequence>
<feature type="domain" description="Glycerol-3-phosphate dehydrogenase NAD-dependent C-terminal" evidence="4">
    <location>
        <begin position="182"/>
        <end position="315"/>
    </location>
</feature>
<dbReference type="PANTHER" id="PTHR11728:SF1">
    <property type="entry name" value="GLYCEROL-3-PHOSPHATE DEHYDROGENASE [NAD(+)] 2, CHLOROPLASTIC"/>
    <property type="match status" value="1"/>
</dbReference>
<dbReference type="SUPFAM" id="SSF51735">
    <property type="entry name" value="NAD(P)-binding Rossmann-fold domains"/>
    <property type="match status" value="1"/>
</dbReference>
<dbReference type="InterPro" id="IPR006168">
    <property type="entry name" value="G3P_DH_NAD-dep"/>
</dbReference>
<dbReference type="AlphaFoldDB" id="A0A381VZ62"/>
<name>A0A381VZ62_9ZZZZ</name>
<dbReference type="GO" id="GO:0005975">
    <property type="term" value="P:carbohydrate metabolic process"/>
    <property type="evidence" value="ECO:0007669"/>
    <property type="project" value="InterPro"/>
</dbReference>
<dbReference type="PRINTS" id="PR00077">
    <property type="entry name" value="GPDHDRGNASE"/>
</dbReference>
<dbReference type="GO" id="GO:0051287">
    <property type="term" value="F:NAD binding"/>
    <property type="evidence" value="ECO:0007669"/>
    <property type="project" value="InterPro"/>
</dbReference>
<evidence type="ECO:0000256" key="1">
    <source>
        <dbReference type="ARBA" id="ARBA00011009"/>
    </source>
</evidence>
<evidence type="ECO:0000259" key="4">
    <source>
        <dbReference type="Pfam" id="PF07479"/>
    </source>
</evidence>
<evidence type="ECO:0008006" key="6">
    <source>
        <dbReference type="Google" id="ProtNLM"/>
    </source>
</evidence>
<organism evidence="5">
    <name type="scientific">marine metagenome</name>
    <dbReference type="NCBI Taxonomy" id="408172"/>
    <lineage>
        <taxon>unclassified sequences</taxon>
        <taxon>metagenomes</taxon>
        <taxon>ecological metagenomes</taxon>
    </lineage>
</organism>
<dbReference type="InterPro" id="IPR013328">
    <property type="entry name" value="6PGD_dom2"/>
</dbReference>
<dbReference type="InterPro" id="IPR008927">
    <property type="entry name" value="6-PGluconate_DH-like_C_sf"/>
</dbReference>
<comment type="similarity">
    <text evidence="1">Belongs to the NAD-dependent glycerol-3-phosphate dehydrogenase family.</text>
</comment>
<dbReference type="Pfam" id="PF07479">
    <property type="entry name" value="NAD_Gly3P_dh_C"/>
    <property type="match status" value="1"/>
</dbReference>
<evidence type="ECO:0000313" key="5">
    <source>
        <dbReference type="EMBL" id="SVA44917.1"/>
    </source>
</evidence>
<evidence type="ECO:0000259" key="3">
    <source>
        <dbReference type="Pfam" id="PF01210"/>
    </source>
</evidence>
<accession>A0A381VZ62</accession>
<dbReference type="InterPro" id="IPR006109">
    <property type="entry name" value="G3P_DH_NAD-dep_C"/>
</dbReference>
<dbReference type="PIRSF" id="PIRSF000114">
    <property type="entry name" value="Glycerol-3-P_dh"/>
    <property type="match status" value="1"/>
</dbReference>
<proteinExistence type="inferred from homology"/>
<dbReference type="Gene3D" id="3.40.50.720">
    <property type="entry name" value="NAD(P)-binding Rossmann-like Domain"/>
    <property type="match status" value="1"/>
</dbReference>
<evidence type="ECO:0000256" key="2">
    <source>
        <dbReference type="ARBA" id="ARBA00023002"/>
    </source>
</evidence>
<protein>
    <recommendedName>
        <fullName evidence="6">Glycerol-3-phosphate dehydrogenase (NAD(P)(+))</fullName>
    </recommendedName>
</protein>
<dbReference type="GO" id="GO:0005829">
    <property type="term" value="C:cytosol"/>
    <property type="evidence" value="ECO:0007669"/>
    <property type="project" value="TreeGrafter"/>
</dbReference>
<dbReference type="InterPro" id="IPR036291">
    <property type="entry name" value="NAD(P)-bd_dom_sf"/>
</dbReference>
<dbReference type="GO" id="GO:0016616">
    <property type="term" value="F:oxidoreductase activity, acting on the CH-OH group of donors, NAD or NADP as acceptor"/>
    <property type="evidence" value="ECO:0007669"/>
    <property type="project" value="InterPro"/>
</dbReference>
<gene>
    <name evidence="5" type="ORF">METZ01_LOCUS97771</name>
</gene>
<dbReference type="Gene3D" id="1.10.1040.10">
    <property type="entry name" value="N-(1-d-carboxylethyl)-l-norvaline Dehydrogenase, domain 2"/>
    <property type="match status" value="1"/>
</dbReference>
<dbReference type="EMBL" id="UINC01010064">
    <property type="protein sequence ID" value="SVA44917.1"/>
    <property type="molecule type" value="Genomic_DNA"/>
</dbReference>
<dbReference type="Pfam" id="PF01210">
    <property type="entry name" value="NAD_Gly3P_dh_N"/>
    <property type="match status" value="1"/>
</dbReference>